<dbReference type="Pfam" id="PF13476">
    <property type="entry name" value="AAA_23"/>
    <property type="match status" value="1"/>
</dbReference>
<dbReference type="PANTHER" id="PTHR19306">
    <property type="entry name" value="STRUCTURAL MAINTENANCE OF CHROMOSOMES 5,6 SMC5, SMC6"/>
    <property type="match status" value="1"/>
</dbReference>
<gene>
    <name evidence="15" type="ORF">PV327_008572</name>
</gene>
<dbReference type="GO" id="GO:0003697">
    <property type="term" value="F:single-stranded DNA binding"/>
    <property type="evidence" value="ECO:0007669"/>
    <property type="project" value="TreeGrafter"/>
</dbReference>
<feature type="domain" description="Rad50/SbcC-type AAA" evidence="14">
    <location>
        <begin position="47"/>
        <end position="256"/>
    </location>
</feature>
<dbReference type="GO" id="GO:0035861">
    <property type="term" value="C:site of double-strand break"/>
    <property type="evidence" value="ECO:0007669"/>
    <property type="project" value="TreeGrafter"/>
</dbReference>
<dbReference type="EMBL" id="JAQQBR010001834">
    <property type="protein sequence ID" value="KAK0162219.1"/>
    <property type="molecule type" value="Genomic_DNA"/>
</dbReference>
<evidence type="ECO:0000256" key="4">
    <source>
        <dbReference type="ARBA" id="ARBA00022454"/>
    </source>
</evidence>
<dbReference type="SUPFAM" id="SSF57997">
    <property type="entry name" value="Tropomyosin"/>
    <property type="match status" value="1"/>
</dbReference>
<evidence type="ECO:0000256" key="1">
    <source>
        <dbReference type="ARBA" id="ARBA00004123"/>
    </source>
</evidence>
<keyword evidence="6" id="KW-0227">DNA damage</keyword>
<feature type="region of interest" description="Disordered" evidence="13">
    <location>
        <begin position="1"/>
        <end position="39"/>
    </location>
</feature>
<accession>A0AA39KHJ7</accession>
<name>A0AA39KHJ7_MICHY</name>
<evidence type="ECO:0000256" key="10">
    <source>
        <dbReference type="ARBA" id="ARBA00023204"/>
    </source>
</evidence>
<comment type="caution">
    <text evidence="15">The sequence shown here is derived from an EMBL/GenBank/DDBJ whole genome shotgun (WGS) entry which is preliminary data.</text>
</comment>
<feature type="coiled-coil region" evidence="12">
    <location>
        <begin position="231"/>
        <end position="258"/>
    </location>
</feature>
<reference evidence="15" key="1">
    <citation type="journal article" date="2023" name="bioRxiv">
        <title>Scaffold-level genome assemblies of two parasitoid biocontrol wasps reveal the parthenogenesis mechanism and an associated novel virus.</title>
        <authorList>
            <person name="Inwood S."/>
            <person name="Skelly J."/>
            <person name="Guhlin J."/>
            <person name="Harrop T."/>
            <person name="Goldson S."/>
            <person name="Dearden P."/>
        </authorList>
    </citation>
    <scope>NUCLEOTIDE SEQUENCE</scope>
    <source>
        <strain evidence="15">Lincoln</strain>
        <tissue evidence="15">Whole body</tissue>
    </source>
</reference>
<dbReference type="GO" id="GO:0030915">
    <property type="term" value="C:Smc5-Smc6 complex"/>
    <property type="evidence" value="ECO:0007669"/>
    <property type="project" value="TreeGrafter"/>
</dbReference>
<evidence type="ECO:0000256" key="13">
    <source>
        <dbReference type="SAM" id="MobiDB-lite"/>
    </source>
</evidence>
<dbReference type="GO" id="GO:0000724">
    <property type="term" value="P:double-strand break repair via homologous recombination"/>
    <property type="evidence" value="ECO:0007669"/>
    <property type="project" value="TreeGrafter"/>
</dbReference>
<evidence type="ECO:0000256" key="7">
    <source>
        <dbReference type="ARBA" id="ARBA00022840"/>
    </source>
</evidence>
<keyword evidence="8 12" id="KW-0175">Coiled coil</keyword>
<evidence type="ECO:0000313" key="16">
    <source>
        <dbReference type="Proteomes" id="UP001168972"/>
    </source>
</evidence>
<feature type="compositionally biased region" description="Basic residues" evidence="13">
    <location>
        <begin position="1"/>
        <end position="14"/>
    </location>
</feature>
<keyword evidence="11" id="KW-0539">Nucleus</keyword>
<protein>
    <recommendedName>
        <fullName evidence="14">Rad50/SbcC-type AAA domain-containing protein</fullName>
    </recommendedName>
</protein>
<dbReference type="InterPro" id="IPR038729">
    <property type="entry name" value="Rad50/SbcC_AAA"/>
</dbReference>
<keyword evidence="4" id="KW-0158">Chromosome</keyword>
<evidence type="ECO:0000256" key="6">
    <source>
        <dbReference type="ARBA" id="ARBA00022763"/>
    </source>
</evidence>
<evidence type="ECO:0000256" key="11">
    <source>
        <dbReference type="ARBA" id="ARBA00023242"/>
    </source>
</evidence>
<dbReference type="Gene3D" id="3.40.50.300">
    <property type="entry name" value="P-loop containing nucleotide triphosphate hydrolases"/>
    <property type="match status" value="2"/>
</dbReference>
<feature type="compositionally biased region" description="Basic and acidic residues" evidence="13">
    <location>
        <begin position="15"/>
        <end position="39"/>
    </location>
</feature>
<dbReference type="PANTHER" id="PTHR19306:SF6">
    <property type="entry name" value="STRUCTURAL MAINTENANCE OF CHROMOSOMES PROTEIN 6"/>
    <property type="match status" value="1"/>
</dbReference>
<proteinExistence type="inferred from homology"/>
<dbReference type="SUPFAM" id="SSF52540">
    <property type="entry name" value="P-loop containing nucleoside triphosphate hydrolases"/>
    <property type="match status" value="2"/>
</dbReference>
<dbReference type="InterPro" id="IPR027417">
    <property type="entry name" value="P-loop_NTPase"/>
</dbReference>
<comment type="subcellular location">
    <subcellularLocation>
        <location evidence="2">Chromosome</location>
    </subcellularLocation>
    <subcellularLocation>
        <location evidence="1">Nucleus</location>
    </subcellularLocation>
</comment>
<reference evidence="15" key="2">
    <citation type="submission" date="2023-03" db="EMBL/GenBank/DDBJ databases">
        <authorList>
            <person name="Inwood S.N."/>
            <person name="Skelly J.G."/>
            <person name="Guhlin J."/>
            <person name="Harrop T.W.R."/>
            <person name="Goldson S.G."/>
            <person name="Dearden P.K."/>
        </authorList>
    </citation>
    <scope>NUCLEOTIDE SEQUENCE</scope>
    <source>
        <strain evidence="15">Lincoln</strain>
        <tissue evidence="15">Whole body</tissue>
    </source>
</reference>
<organism evidence="15 16">
    <name type="scientific">Microctonus hyperodae</name>
    <name type="common">Parasitoid wasp</name>
    <dbReference type="NCBI Taxonomy" id="165561"/>
    <lineage>
        <taxon>Eukaryota</taxon>
        <taxon>Metazoa</taxon>
        <taxon>Ecdysozoa</taxon>
        <taxon>Arthropoda</taxon>
        <taxon>Hexapoda</taxon>
        <taxon>Insecta</taxon>
        <taxon>Pterygota</taxon>
        <taxon>Neoptera</taxon>
        <taxon>Endopterygota</taxon>
        <taxon>Hymenoptera</taxon>
        <taxon>Apocrita</taxon>
        <taxon>Ichneumonoidea</taxon>
        <taxon>Braconidae</taxon>
        <taxon>Euphorinae</taxon>
        <taxon>Microctonus</taxon>
    </lineage>
</organism>
<keyword evidence="7" id="KW-0067">ATP-binding</keyword>
<feature type="coiled-coil region" evidence="12">
    <location>
        <begin position="666"/>
        <end position="852"/>
    </location>
</feature>
<evidence type="ECO:0000256" key="12">
    <source>
        <dbReference type="SAM" id="Coils"/>
    </source>
</evidence>
<evidence type="ECO:0000256" key="3">
    <source>
        <dbReference type="ARBA" id="ARBA00006793"/>
    </source>
</evidence>
<dbReference type="GO" id="GO:0003684">
    <property type="term" value="F:damaged DNA binding"/>
    <property type="evidence" value="ECO:0007669"/>
    <property type="project" value="TreeGrafter"/>
</dbReference>
<dbReference type="GO" id="GO:0005634">
    <property type="term" value="C:nucleus"/>
    <property type="evidence" value="ECO:0007669"/>
    <property type="project" value="UniProtKB-SubCell"/>
</dbReference>
<dbReference type="AlphaFoldDB" id="A0AA39KHJ7"/>
<evidence type="ECO:0000256" key="8">
    <source>
        <dbReference type="ARBA" id="ARBA00023054"/>
    </source>
</evidence>
<evidence type="ECO:0000256" key="5">
    <source>
        <dbReference type="ARBA" id="ARBA00022741"/>
    </source>
</evidence>
<dbReference type="GO" id="GO:0005524">
    <property type="term" value="F:ATP binding"/>
    <property type="evidence" value="ECO:0007669"/>
    <property type="project" value="UniProtKB-KW"/>
</dbReference>
<dbReference type="Proteomes" id="UP001168972">
    <property type="component" value="Unassembled WGS sequence"/>
</dbReference>
<dbReference type="GO" id="GO:0016887">
    <property type="term" value="F:ATP hydrolysis activity"/>
    <property type="evidence" value="ECO:0007669"/>
    <property type="project" value="InterPro"/>
</dbReference>
<keyword evidence="9" id="KW-0233">DNA recombination</keyword>
<evidence type="ECO:0000313" key="15">
    <source>
        <dbReference type="EMBL" id="KAK0162219.1"/>
    </source>
</evidence>
<comment type="similarity">
    <text evidence="3">Belongs to the SMC family. SMC6 subfamily.</text>
</comment>
<feature type="coiled-coil region" evidence="12">
    <location>
        <begin position="312"/>
        <end position="465"/>
    </location>
</feature>
<keyword evidence="16" id="KW-1185">Reference proteome</keyword>
<evidence type="ECO:0000256" key="9">
    <source>
        <dbReference type="ARBA" id="ARBA00023172"/>
    </source>
</evidence>
<keyword evidence="10" id="KW-0234">DNA repair</keyword>
<evidence type="ECO:0000259" key="14">
    <source>
        <dbReference type="Pfam" id="PF13476"/>
    </source>
</evidence>
<keyword evidence="5" id="KW-0547">Nucleotide-binding</keyword>
<sequence>MDSQVKSRKSKRKTPFIDKTQDAKKSRSSDEDEIHPRENETAGKITRIVLRNIMCHDALEINLNKNVNFIVGKNGSGKSAILAGLAVGLGARAQVTSRATAVDGIIKDKCARGIVEITLTNVGPLAYKRETYGDTITVIRTLGATSGYKIKNTMGHIVSTKKSELDRIIRCMNIQVDNPISVLNQEQSREFITTSNSSKKYILFMKATQLDIIGENYRQATIISSDTKRHLDNTAEQLKSEQNEIASLEEKLKMLKSLGETRKELDALQIELLWSFVIVEEDKLKLYEDKLLRYKEIYDEQKSLQSDHGTKVEKIDMELDNLKSIIQESEANSQSLSEAYTLAKHKHSSKVEEINNTQRQCRALQNELKHLHQDILLLTNEIKRLESGNSDAEHERNQQKQRLAKMKEELREVEAMLNTNQIQQNHLESEKVYLDNESRSCKMEIDSQMSKINKLKHQLNGMKQQSGDALTVFGRNIPRLLKRIDEEYAKKRFREKPCGPLGAYIKMRDPTWTPAVESFLGYGILTGFCVDNAQDARVLSSIIKEIYIDESSPSITCSKFHHRVHNVSGKSTGNNEFMNLLDAMEITNPIVANCLIDQREPECILLIPTSADAKRIMGNRQNVPQNCRRALTKKGDLFFPDPRYRCYSNKVAQRAKWLQVSTRDAILSLQEDIQVAENDLNRLMQDHKTSREKIQRNSNDYNESHQKVVQLSAMKNKLKIKIEQINDTIMEETNDNCEVFKNEKIEKEKQIESEQAKEKKLREQIQHFNDELKQLETEVHRCRKLSNDHNEKINGFKIKIRDLENEKRQLELNSDYAKRRLTDAQCAYKNELNVVEKQKETTAEVVKRAEQAGARINTERSPGEINRLSKTLQVRIRTVQEEYGSEGELQAELEHRQAKSQEVMEKFNILFTTNENHVSRVHKRRKEFQQMKSMMAAKVKQAFANVLALRNYDGNINIDHANKKLDIEVYPQNARRKDANDVQTLSGGEKSYSTVAFILALWECTTLPFYFLDEFDVFMDKVNRRVIMDILIEHTKDHPERQFGFLTPLDASIVVADEYLTIHRLAAPERTGNTQDS</sequence>
<evidence type="ECO:0000256" key="2">
    <source>
        <dbReference type="ARBA" id="ARBA00004286"/>
    </source>
</evidence>